<comment type="caution">
    <text evidence="2">The sequence shown here is derived from an EMBL/GenBank/DDBJ whole genome shotgun (WGS) entry which is preliminary data.</text>
</comment>
<dbReference type="PANTHER" id="PTHR12151:SF25">
    <property type="entry name" value="LINALOOL DEHYDRATASE_ISOMERASE DOMAIN-CONTAINING PROTEIN"/>
    <property type="match status" value="1"/>
</dbReference>
<dbReference type="PANTHER" id="PTHR12151">
    <property type="entry name" value="ELECTRON TRANSPORT PROTIN SCO1/SENC FAMILY MEMBER"/>
    <property type="match status" value="1"/>
</dbReference>
<reference evidence="2" key="1">
    <citation type="submission" date="2023-06" db="EMBL/GenBank/DDBJ databases">
        <title>Cytophagales bacterium Strain LB-30, isolated from soil.</title>
        <authorList>
            <person name="Liu B."/>
        </authorList>
    </citation>
    <scope>NUCLEOTIDE SEQUENCE</scope>
    <source>
        <strain evidence="2">LB-30</strain>
    </source>
</reference>
<sequence length="212" mass="23887">MKKQLLILSFVMSLLACESREAKLPILGNRTTQTEVVNGKLVTDTIYHTIPPFILVDQDSATITEANMNGHITISDFFFTSCPTICPIMKTQMLRVYQAFENDSSILILSHSIDSEHDTVALLRDFAERLDVSSKRWHFLTGPQEDIFELGEKGYIVTTQSDPDAPGGYLHSGAFILVDDQRRIRGIYDGTEPEQVDQLIKDIPRLKKELGL</sequence>
<dbReference type="Proteomes" id="UP001168552">
    <property type="component" value="Unassembled WGS sequence"/>
</dbReference>
<gene>
    <name evidence="2" type="ORF">QWY31_12370</name>
</gene>
<proteinExistence type="inferred from homology"/>
<dbReference type="InterPro" id="IPR003782">
    <property type="entry name" value="SCO1/SenC"/>
</dbReference>
<evidence type="ECO:0000313" key="2">
    <source>
        <dbReference type="EMBL" id="MDN4166301.1"/>
    </source>
</evidence>
<dbReference type="PROSITE" id="PS51257">
    <property type="entry name" value="PROKAR_LIPOPROTEIN"/>
    <property type="match status" value="1"/>
</dbReference>
<accession>A0ABT8F7V5</accession>
<organism evidence="2 3">
    <name type="scientific">Shiella aurantiaca</name>
    <dbReference type="NCBI Taxonomy" id="3058365"/>
    <lineage>
        <taxon>Bacteria</taxon>
        <taxon>Pseudomonadati</taxon>
        <taxon>Bacteroidota</taxon>
        <taxon>Cytophagia</taxon>
        <taxon>Cytophagales</taxon>
        <taxon>Shiellaceae</taxon>
        <taxon>Shiella</taxon>
    </lineage>
</organism>
<keyword evidence="3" id="KW-1185">Reference proteome</keyword>
<dbReference type="EMBL" id="JAUHJS010000006">
    <property type="protein sequence ID" value="MDN4166301.1"/>
    <property type="molecule type" value="Genomic_DNA"/>
</dbReference>
<evidence type="ECO:0000313" key="3">
    <source>
        <dbReference type="Proteomes" id="UP001168552"/>
    </source>
</evidence>
<dbReference type="InterPro" id="IPR036249">
    <property type="entry name" value="Thioredoxin-like_sf"/>
</dbReference>
<protein>
    <submittedName>
        <fullName evidence="2">SCO family protein</fullName>
    </submittedName>
</protein>
<name>A0ABT8F7V5_9BACT</name>
<dbReference type="Gene3D" id="3.40.30.10">
    <property type="entry name" value="Glutaredoxin"/>
    <property type="match status" value="1"/>
</dbReference>
<dbReference type="CDD" id="cd02968">
    <property type="entry name" value="SCO"/>
    <property type="match status" value="1"/>
</dbReference>
<dbReference type="RefSeq" id="WP_320004837.1">
    <property type="nucleotide sequence ID" value="NZ_JAUHJS010000006.1"/>
</dbReference>
<evidence type="ECO:0000256" key="1">
    <source>
        <dbReference type="ARBA" id="ARBA00010996"/>
    </source>
</evidence>
<comment type="similarity">
    <text evidence="1">Belongs to the SCO1/2 family.</text>
</comment>
<dbReference type="Pfam" id="PF02630">
    <property type="entry name" value="SCO1-SenC"/>
    <property type="match status" value="1"/>
</dbReference>
<dbReference type="SUPFAM" id="SSF52833">
    <property type="entry name" value="Thioredoxin-like"/>
    <property type="match status" value="1"/>
</dbReference>